<dbReference type="InterPro" id="IPR039422">
    <property type="entry name" value="MarR/SlyA-like"/>
</dbReference>
<evidence type="ECO:0000313" key="2">
    <source>
        <dbReference type="EMBL" id="SHG88502.1"/>
    </source>
</evidence>
<dbReference type="GO" id="GO:0003677">
    <property type="term" value="F:DNA binding"/>
    <property type="evidence" value="ECO:0007669"/>
    <property type="project" value="UniProtKB-KW"/>
</dbReference>
<dbReference type="PROSITE" id="PS50995">
    <property type="entry name" value="HTH_MARR_2"/>
    <property type="match status" value="1"/>
</dbReference>
<dbReference type="Proteomes" id="UP000184211">
    <property type="component" value="Unassembled WGS sequence"/>
</dbReference>
<gene>
    <name evidence="2" type="ORF">SAMN04488044_1531</name>
</gene>
<keyword evidence="2" id="KW-0238">DNA-binding</keyword>
<dbReference type="SUPFAM" id="SSF46785">
    <property type="entry name" value="Winged helix' DNA-binding domain"/>
    <property type="match status" value="1"/>
</dbReference>
<accession>A0A1M5NG82</accession>
<dbReference type="EMBL" id="FQWM01000002">
    <property type="protein sequence ID" value="SHG88502.1"/>
    <property type="molecule type" value="Genomic_DNA"/>
</dbReference>
<sequence>MMMTKEHIHRIHRLAHREWTAAARKLDLSFNEFEYLSAVQAEEDRMRIEDAHGQHLQDIVATLGVTKASASTMIAKLEGRGLVTRFQCQVDARAQHIVLTDAGRALMAQGEAVYERVAARLNSTNE</sequence>
<dbReference type="PANTHER" id="PTHR33164">
    <property type="entry name" value="TRANSCRIPTIONAL REGULATOR, MARR FAMILY"/>
    <property type="match status" value="1"/>
</dbReference>
<dbReference type="PANTHER" id="PTHR33164:SF95">
    <property type="entry name" value="TRANSCRIPTIONAL REGULATOR"/>
    <property type="match status" value="1"/>
</dbReference>
<dbReference type="SMART" id="SM00347">
    <property type="entry name" value="HTH_MARR"/>
    <property type="match status" value="1"/>
</dbReference>
<feature type="domain" description="HTH marR-type" evidence="1">
    <location>
        <begin position="1"/>
        <end position="126"/>
    </location>
</feature>
<dbReference type="Pfam" id="PF01047">
    <property type="entry name" value="MarR"/>
    <property type="match status" value="1"/>
</dbReference>
<dbReference type="STRING" id="870908.SAMN04488044_1531"/>
<dbReference type="OrthoDB" id="7559832at2"/>
<dbReference type="InterPro" id="IPR036388">
    <property type="entry name" value="WH-like_DNA-bd_sf"/>
</dbReference>
<dbReference type="GO" id="GO:0003700">
    <property type="term" value="F:DNA-binding transcription factor activity"/>
    <property type="evidence" value="ECO:0007669"/>
    <property type="project" value="InterPro"/>
</dbReference>
<keyword evidence="3" id="KW-1185">Reference proteome</keyword>
<evidence type="ECO:0000259" key="1">
    <source>
        <dbReference type="PROSITE" id="PS50995"/>
    </source>
</evidence>
<reference evidence="3" key="1">
    <citation type="submission" date="2016-11" db="EMBL/GenBank/DDBJ databases">
        <authorList>
            <person name="Varghese N."/>
            <person name="Submissions S."/>
        </authorList>
    </citation>
    <scope>NUCLEOTIDE SEQUENCE [LARGE SCALE GENOMIC DNA]</scope>
    <source>
        <strain evidence="3">DSM 28223</strain>
    </source>
</reference>
<proteinExistence type="predicted"/>
<organism evidence="2 3">
    <name type="scientific">Cognatishimia maritima</name>
    <dbReference type="NCBI Taxonomy" id="870908"/>
    <lineage>
        <taxon>Bacteria</taxon>
        <taxon>Pseudomonadati</taxon>
        <taxon>Pseudomonadota</taxon>
        <taxon>Alphaproteobacteria</taxon>
        <taxon>Rhodobacterales</taxon>
        <taxon>Paracoccaceae</taxon>
        <taxon>Cognatishimia</taxon>
    </lineage>
</organism>
<dbReference type="InterPro" id="IPR000835">
    <property type="entry name" value="HTH_MarR-typ"/>
</dbReference>
<dbReference type="GO" id="GO:0006950">
    <property type="term" value="P:response to stress"/>
    <property type="evidence" value="ECO:0007669"/>
    <property type="project" value="TreeGrafter"/>
</dbReference>
<dbReference type="InterPro" id="IPR036390">
    <property type="entry name" value="WH_DNA-bd_sf"/>
</dbReference>
<name>A0A1M5NG82_9RHOB</name>
<evidence type="ECO:0000313" key="3">
    <source>
        <dbReference type="Proteomes" id="UP000184211"/>
    </source>
</evidence>
<dbReference type="AlphaFoldDB" id="A0A1M5NG82"/>
<protein>
    <submittedName>
        <fullName evidence="2">DNA-binding transcriptional regulator, MarR family</fullName>
    </submittedName>
</protein>
<dbReference type="Gene3D" id="1.10.10.10">
    <property type="entry name" value="Winged helix-like DNA-binding domain superfamily/Winged helix DNA-binding domain"/>
    <property type="match status" value="1"/>
</dbReference>